<reference evidence="3" key="1">
    <citation type="journal article" date="2012" name="MBio">
        <title>Comparative genome analysis of Trichophyton rubrum and related dermatophytes reveals candidate genes involved in infection.</title>
        <authorList>
            <person name="Martinez D.A."/>
            <person name="Oliver B.G."/>
            <person name="Graeser Y."/>
            <person name="Goldberg J.M."/>
            <person name="Li W."/>
            <person name="Martinez-Rossi N.M."/>
            <person name="Monod M."/>
            <person name="Shelest E."/>
            <person name="Barton R.C."/>
            <person name="Birch E."/>
            <person name="Brakhage A.A."/>
            <person name="Chen Z."/>
            <person name="Gurr S.J."/>
            <person name="Heiman D."/>
            <person name="Heitman J."/>
            <person name="Kosti I."/>
            <person name="Rossi A."/>
            <person name="Saif S."/>
            <person name="Samalova M."/>
            <person name="Saunders C.W."/>
            <person name="Shea T."/>
            <person name="Summerbell R.C."/>
            <person name="Xu J."/>
            <person name="Young S."/>
            <person name="Zeng Q."/>
            <person name="Birren B.W."/>
            <person name="Cuomo C.A."/>
            <person name="White T.C."/>
        </authorList>
    </citation>
    <scope>NUCLEOTIDE SEQUENCE [LARGE SCALE GENOMIC DNA]</scope>
    <source>
        <strain evidence="3">ATCC MYA-4607 / CBS 118892</strain>
    </source>
</reference>
<gene>
    <name evidence="2" type="ORF">TERG_12714</name>
</gene>
<proteinExistence type="predicted"/>
<dbReference type="HOGENOM" id="CLU_1961153_0_0_1"/>
<dbReference type="eggNOG" id="KOG1362">
    <property type="taxonomic scope" value="Eukaryota"/>
</dbReference>
<dbReference type="VEuPathDB" id="FungiDB:TERG_12714"/>
<evidence type="ECO:0000256" key="1">
    <source>
        <dbReference type="SAM" id="MobiDB-lite"/>
    </source>
</evidence>
<dbReference type="EMBL" id="GG700663">
    <property type="protein sequence ID" value="KFL63099.1"/>
    <property type="molecule type" value="Genomic_DNA"/>
</dbReference>
<accession>A0A080WMQ3</accession>
<dbReference type="Proteomes" id="UP000008864">
    <property type="component" value="Unassembled WGS sequence"/>
</dbReference>
<keyword evidence="3" id="KW-1185">Reference proteome</keyword>
<evidence type="ECO:0000313" key="2">
    <source>
        <dbReference type="EMBL" id="KFL63099.1"/>
    </source>
</evidence>
<organism evidence="2 3">
    <name type="scientific">Trichophyton rubrum (strain ATCC MYA-4607 / CBS 118892)</name>
    <name type="common">Athlete's foot fungus</name>
    <dbReference type="NCBI Taxonomy" id="559305"/>
    <lineage>
        <taxon>Eukaryota</taxon>
        <taxon>Fungi</taxon>
        <taxon>Dikarya</taxon>
        <taxon>Ascomycota</taxon>
        <taxon>Pezizomycotina</taxon>
        <taxon>Eurotiomycetes</taxon>
        <taxon>Eurotiomycetidae</taxon>
        <taxon>Onygenales</taxon>
        <taxon>Arthrodermataceae</taxon>
        <taxon>Trichophyton</taxon>
    </lineage>
</organism>
<name>A0A080WMQ3_TRIRC</name>
<dbReference type="STRING" id="559305.A0A080WMQ3"/>
<protein>
    <submittedName>
        <fullName evidence="2">Uncharacterized protein</fullName>
    </submittedName>
</protein>
<dbReference type="AlphaFoldDB" id="A0A080WMQ3"/>
<dbReference type="InParanoid" id="A0A080WMQ3"/>
<evidence type="ECO:0000313" key="3">
    <source>
        <dbReference type="Proteomes" id="UP000008864"/>
    </source>
</evidence>
<dbReference type="GeneID" id="10376981"/>
<sequence length="128" mass="14899">MGEAASYYNPGAGTGQPPGDANYQHQPQPQPQPQHQHQQYVPQDAAYGELNEKQTFEQAFKVEKPKWNDLWAGILWNRHIFVAADWNPQVMYHEHPELYNEMVQVYPRVQQMIRPEPPNIIKTSLGQY</sequence>
<feature type="region of interest" description="Disordered" evidence="1">
    <location>
        <begin position="1"/>
        <end position="40"/>
    </location>
</feature>
<dbReference type="RefSeq" id="XP_003230969.2">
    <property type="nucleotide sequence ID" value="XM_003230921.2"/>
</dbReference>
<dbReference type="OrthoDB" id="44736at2759"/>